<evidence type="ECO:0000259" key="1">
    <source>
        <dbReference type="PROSITE" id="PS51480"/>
    </source>
</evidence>
<dbReference type="PANTHER" id="PTHR33434:SF4">
    <property type="entry name" value="PHOSPHATASE PROTEIN"/>
    <property type="match status" value="1"/>
</dbReference>
<dbReference type="Pfam" id="PF21645">
    <property type="entry name" value="FakA-like_M"/>
    <property type="match status" value="1"/>
</dbReference>
<feature type="domain" description="DhaL" evidence="1">
    <location>
        <begin position="6"/>
        <end position="207"/>
    </location>
</feature>
<dbReference type="PANTHER" id="PTHR33434">
    <property type="entry name" value="DEGV DOMAIN-CONTAINING PROTEIN DR_1986-RELATED"/>
    <property type="match status" value="1"/>
</dbReference>
<dbReference type="InterPro" id="IPR033470">
    <property type="entry name" value="FakA-like_C"/>
</dbReference>
<dbReference type="EMBL" id="BJUA01000003">
    <property type="protein sequence ID" value="GEK17216.1"/>
    <property type="molecule type" value="Genomic_DNA"/>
</dbReference>
<dbReference type="AlphaFoldDB" id="A0A510URY7"/>
<dbReference type="Pfam" id="PF02734">
    <property type="entry name" value="Dak2"/>
    <property type="match status" value="1"/>
</dbReference>
<keyword evidence="2" id="KW-0418">Kinase</keyword>
<protein>
    <submittedName>
        <fullName evidence="2">Dihydroxyacetone kinase</fullName>
    </submittedName>
</protein>
<name>A0A510URY7_9CELL</name>
<dbReference type="GO" id="GO:0004371">
    <property type="term" value="F:glycerone kinase activity"/>
    <property type="evidence" value="ECO:0007669"/>
    <property type="project" value="InterPro"/>
</dbReference>
<dbReference type="GO" id="GO:0006071">
    <property type="term" value="P:glycerol metabolic process"/>
    <property type="evidence" value="ECO:0007669"/>
    <property type="project" value="InterPro"/>
</dbReference>
<evidence type="ECO:0000313" key="2">
    <source>
        <dbReference type="EMBL" id="GEK17216.1"/>
    </source>
</evidence>
<dbReference type="SUPFAM" id="SSF101473">
    <property type="entry name" value="DhaL-like"/>
    <property type="match status" value="1"/>
</dbReference>
<dbReference type="SMART" id="SM01121">
    <property type="entry name" value="Dak1_2"/>
    <property type="match status" value="1"/>
</dbReference>
<evidence type="ECO:0000313" key="3">
    <source>
        <dbReference type="Proteomes" id="UP000321386"/>
    </source>
</evidence>
<dbReference type="InterPro" id="IPR048394">
    <property type="entry name" value="FakA-like_M"/>
</dbReference>
<gene>
    <name evidence="2" type="ORF">CPE01_09490</name>
</gene>
<proteinExistence type="predicted"/>
<dbReference type="InterPro" id="IPR036117">
    <property type="entry name" value="DhaL_dom_sf"/>
</dbReference>
<keyword evidence="2" id="KW-0808">Transferase</keyword>
<dbReference type="PROSITE" id="PS51480">
    <property type="entry name" value="DHAL"/>
    <property type="match status" value="1"/>
</dbReference>
<dbReference type="Gene3D" id="1.25.40.340">
    <property type="match status" value="1"/>
</dbReference>
<organism evidence="2 3">
    <name type="scientific">Cellulomonas persica</name>
    <dbReference type="NCBI Taxonomy" id="76861"/>
    <lineage>
        <taxon>Bacteria</taxon>
        <taxon>Bacillati</taxon>
        <taxon>Actinomycetota</taxon>
        <taxon>Actinomycetes</taxon>
        <taxon>Micrococcales</taxon>
        <taxon>Cellulomonadaceae</taxon>
        <taxon>Cellulomonas</taxon>
    </lineage>
</organism>
<dbReference type="RefSeq" id="WP_186811410.1">
    <property type="nucleotide sequence ID" value="NZ_BJUA01000003.1"/>
</dbReference>
<sequence length="518" mass="51887">MTLEVAQAIAWVDGARAGLAQARGRIDAVNVFPVADGDTGTNAWLTLEGGARAVDEVRVRADQTGGPDAADVLSAFARGAMLAARGNSGVILSQWLAGFARRVTGAGPDERAGVVLADALRAAARAARQALADPQEGTVLTLADEVADAAVLGADAGAPTATVLAQSATAGHQALARISATHPVLRRAHVPDAGACALLVVVDALVAGVAGDAAPGPVAWLPERGSGHDEPAPQECGAGHAAQGGAFEVMLVVRDDGPRDLAEALRRALGQVGDSVAVVGADGWWHAHVHTDEPAAAIEACALGRREQVVVRRLDVVELGVDAGPGAGWGLVVVTASPGLASWYATAGAVVVVRCPEEPVTAAHVRRAVEDTGRRDVLVLPGGAVTGAELEALLELDGVELLGADDEARAAVATLAFVTGDGSAQVHAAALATGRVRVAALEPATARASLAEAVAHLVGAAPADEHAAPSRPESLTVVVPGPLEDDLAARVEAAAAAHGLEPTILSDATAPAVLVAVD</sequence>
<reference evidence="2 3" key="1">
    <citation type="submission" date="2019-07" db="EMBL/GenBank/DDBJ databases">
        <title>Whole genome shotgun sequence of Cellulomonas persica NBRC 101101.</title>
        <authorList>
            <person name="Hosoyama A."/>
            <person name="Uohara A."/>
            <person name="Ohji S."/>
            <person name="Ichikawa N."/>
        </authorList>
    </citation>
    <scope>NUCLEOTIDE SEQUENCE [LARGE SCALE GENOMIC DNA]</scope>
    <source>
        <strain evidence="2 3">NBRC 101101</strain>
    </source>
</reference>
<dbReference type="InterPro" id="IPR050270">
    <property type="entry name" value="DegV_domain_contain"/>
</dbReference>
<dbReference type="SMART" id="SM01120">
    <property type="entry name" value="Dak2"/>
    <property type="match status" value="1"/>
</dbReference>
<dbReference type="InterPro" id="IPR004007">
    <property type="entry name" value="DhaL_dom"/>
</dbReference>
<dbReference type="Proteomes" id="UP000321386">
    <property type="component" value="Unassembled WGS sequence"/>
</dbReference>
<accession>A0A510URY7</accession>
<comment type="caution">
    <text evidence="2">The sequence shown here is derived from an EMBL/GenBank/DDBJ whole genome shotgun (WGS) entry which is preliminary data.</text>
</comment>
<keyword evidence="3" id="KW-1185">Reference proteome</keyword>